<sequence>MTASGNSSSRVIHFGSVAQKEQQRDFMVWFQRSLQSKPEQISCQLPGSHRPGNQLTAVRSKTRGYDVAYRVACDDGYQAVVNFAALGQLLYRTEKFENEAIVLLYLRRHANTSVPQPLGIGKLSLPPHIGEGFAERDLASDALVASKTELQNLNLNIKWVYQNFRKLISDASVYAPTSARISIYTTSASQLDSLVQQHMSQQRNQQNACVKGGQELKENYTSRCLFFRINDKWLLNTLLIHFDCFVSISNNQMLFLIQNYFTPIQSSTSSSRMQHLGGFYYRI</sequence>
<evidence type="ECO:0000313" key="2">
    <source>
        <dbReference type="Proteomes" id="UP000001798"/>
    </source>
</evidence>
<gene>
    <name evidence="1" type="ORF">BCIN_07g02630</name>
</gene>
<reference evidence="1 2" key="3">
    <citation type="journal article" date="2017" name="Mol. Plant Pathol.">
        <title>A gapless genome sequence of the fungus Botrytis cinerea.</title>
        <authorList>
            <person name="Van Kan J.A."/>
            <person name="Stassen J.H."/>
            <person name="Mosbach A."/>
            <person name="Van Der Lee T.A."/>
            <person name="Faino L."/>
            <person name="Farmer A.D."/>
            <person name="Papasotiriou D.G."/>
            <person name="Zhou S."/>
            <person name="Seidl M.F."/>
            <person name="Cottam E."/>
            <person name="Edel D."/>
            <person name="Hahn M."/>
            <person name="Schwartz D.C."/>
            <person name="Dietrich R.A."/>
            <person name="Widdison S."/>
            <person name="Scalliet G."/>
        </authorList>
    </citation>
    <scope>NUCLEOTIDE SEQUENCE [LARGE SCALE GENOMIC DNA]</scope>
    <source>
        <strain evidence="1 2">B05.10</strain>
    </source>
</reference>
<dbReference type="GeneID" id="5439239"/>
<dbReference type="EMBL" id="CP009811">
    <property type="protein sequence ID" value="ATZ51662.1"/>
    <property type="molecule type" value="Genomic_DNA"/>
</dbReference>
<dbReference type="OrthoDB" id="5412996at2759"/>
<proteinExistence type="predicted"/>
<organism evidence="1 2">
    <name type="scientific">Botryotinia fuckeliana (strain B05.10)</name>
    <name type="common">Noble rot fungus</name>
    <name type="synonym">Botrytis cinerea</name>
    <dbReference type="NCBI Taxonomy" id="332648"/>
    <lineage>
        <taxon>Eukaryota</taxon>
        <taxon>Fungi</taxon>
        <taxon>Dikarya</taxon>
        <taxon>Ascomycota</taxon>
        <taxon>Pezizomycotina</taxon>
        <taxon>Leotiomycetes</taxon>
        <taxon>Helotiales</taxon>
        <taxon>Sclerotiniaceae</taxon>
        <taxon>Botrytis</taxon>
    </lineage>
</organism>
<dbReference type="Proteomes" id="UP000001798">
    <property type="component" value="Chromosome 7"/>
</dbReference>
<keyword evidence="2" id="KW-1185">Reference proteome</keyword>
<name>A0A384JMD7_BOTFB</name>
<reference evidence="1 2" key="2">
    <citation type="journal article" date="2012" name="Eukaryot. Cell">
        <title>Genome update of Botrytis cinerea strains B05.10 and T4.</title>
        <authorList>
            <person name="Staats M."/>
            <person name="van Kan J.A."/>
        </authorList>
    </citation>
    <scope>NUCLEOTIDE SEQUENCE [LARGE SCALE GENOMIC DNA]</scope>
    <source>
        <strain evidence="1 2">B05.10</strain>
    </source>
</reference>
<accession>A0A384JMD7</accession>
<reference evidence="1 2" key="1">
    <citation type="journal article" date="2011" name="PLoS Genet.">
        <title>Genomic analysis of the necrotrophic fungal pathogens Sclerotinia sclerotiorum and Botrytis cinerea.</title>
        <authorList>
            <person name="Amselem J."/>
            <person name="Cuomo C.A."/>
            <person name="van Kan J.A."/>
            <person name="Viaud M."/>
            <person name="Benito E.P."/>
            <person name="Couloux A."/>
            <person name="Coutinho P.M."/>
            <person name="de Vries R.P."/>
            <person name="Dyer P.S."/>
            <person name="Fillinger S."/>
            <person name="Fournier E."/>
            <person name="Gout L."/>
            <person name="Hahn M."/>
            <person name="Kohn L."/>
            <person name="Lapalu N."/>
            <person name="Plummer K.M."/>
            <person name="Pradier J.M."/>
            <person name="Quevillon E."/>
            <person name="Sharon A."/>
            <person name="Simon A."/>
            <person name="ten Have A."/>
            <person name="Tudzynski B."/>
            <person name="Tudzynski P."/>
            <person name="Wincker P."/>
            <person name="Andrew M."/>
            <person name="Anthouard V."/>
            <person name="Beever R.E."/>
            <person name="Beffa R."/>
            <person name="Benoit I."/>
            <person name="Bouzid O."/>
            <person name="Brault B."/>
            <person name="Chen Z."/>
            <person name="Choquer M."/>
            <person name="Collemare J."/>
            <person name="Cotton P."/>
            <person name="Danchin E.G."/>
            <person name="Da Silva C."/>
            <person name="Gautier A."/>
            <person name="Giraud C."/>
            <person name="Giraud T."/>
            <person name="Gonzalez C."/>
            <person name="Grossetete S."/>
            <person name="Guldener U."/>
            <person name="Henrissat B."/>
            <person name="Howlett B.J."/>
            <person name="Kodira C."/>
            <person name="Kretschmer M."/>
            <person name="Lappartient A."/>
            <person name="Leroch M."/>
            <person name="Levis C."/>
            <person name="Mauceli E."/>
            <person name="Neuveglise C."/>
            <person name="Oeser B."/>
            <person name="Pearson M."/>
            <person name="Poulain J."/>
            <person name="Poussereau N."/>
            <person name="Quesneville H."/>
            <person name="Rascle C."/>
            <person name="Schumacher J."/>
            <person name="Segurens B."/>
            <person name="Sexton A."/>
            <person name="Silva E."/>
            <person name="Sirven C."/>
            <person name="Soanes D.M."/>
            <person name="Talbot N.J."/>
            <person name="Templeton M."/>
            <person name="Yandava C."/>
            <person name="Yarden O."/>
            <person name="Zeng Q."/>
            <person name="Rollins J.A."/>
            <person name="Lebrun M.H."/>
            <person name="Dickman M."/>
        </authorList>
    </citation>
    <scope>NUCLEOTIDE SEQUENCE [LARGE SCALE GENOMIC DNA]</scope>
    <source>
        <strain evidence="1 2">B05.10</strain>
    </source>
</reference>
<evidence type="ECO:0000313" key="1">
    <source>
        <dbReference type="EMBL" id="ATZ51662.1"/>
    </source>
</evidence>
<protein>
    <submittedName>
        <fullName evidence="1">Uncharacterized protein</fullName>
    </submittedName>
</protein>
<dbReference type="VEuPathDB" id="FungiDB:Bcin07g02630"/>
<dbReference type="RefSeq" id="XP_024549725.1">
    <property type="nucleotide sequence ID" value="XM_024693936.1"/>
</dbReference>
<dbReference type="AlphaFoldDB" id="A0A384JMD7"/>